<sequence length="131" mass="14993">MVHIIDLQNPQFAEKIEKFERAATFWDVPSSDRPRTARSIENIAGVAEDREKHVTGNGERYCAMVTYFLVPQIEAHGLHEIWFQQDGASCLTARVPIDLLGHHFSEQLISRFGPVNWPPRSCDITPLDFFL</sequence>
<dbReference type="AlphaFoldDB" id="A0A0K2TFP5"/>
<dbReference type="InterPro" id="IPR036397">
    <property type="entry name" value="RNaseH_sf"/>
</dbReference>
<dbReference type="Gene3D" id="3.30.420.10">
    <property type="entry name" value="Ribonuclease H-like superfamily/Ribonuclease H"/>
    <property type="match status" value="1"/>
</dbReference>
<dbReference type="EMBL" id="HACA01007026">
    <property type="protein sequence ID" value="CDW24387.1"/>
    <property type="molecule type" value="Transcribed_RNA"/>
</dbReference>
<dbReference type="OrthoDB" id="6357682at2759"/>
<dbReference type="PANTHER" id="PTHR47326:SF1">
    <property type="entry name" value="HTH PSQ-TYPE DOMAIN-CONTAINING PROTEIN"/>
    <property type="match status" value="1"/>
</dbReference>
<accession>A0A0K2TFP5</accession>
<evidence type="ECO:0000313" key="1">
    <source>
        <dbReference type="EMBL" id="CDW24387.1"/>
    </source>
</evidence>
<name>A0A0K2TFP5_LEPSM</name>
<protein>
    <submittedName>
        <fullName evidence="1">Putative LOC100569746 [Acyrthosiphon pisum]</fullName>
    </submittedName>
</protein>
<dbReference type="PANTHER" id="PTHR47326">
    <property type="entry name" value="TRANSPOSABLE ELEMENT TC3 TRANSPOSASE-LIKE PROTEIN"/>
    <property type="match status" value="1"/>
</dbReference>
<feature type="non-terminal residue" evidence="1">
    <location>
        <position position="131"/>
    </location>
</feature>
<proteinExistence type="predicted"/>
<organism evidence="1">
    <name type="scientific">Lepeophtheirus salmonis</name>
    <name type="common">Salmon louse</name>
    <name type="synonym">Caligus salmonis</name>
    <dbReference type="NCBI Taxonomy" id="72036"/>
    <lineage>
        <taxon>Eukaryota</taxon>
        <taxon>Metazoa</taxon>
        <taxon>Ecdysozoa</taxon>
        <taxon>Arthropoda</taxon>
        <taxon>Crustacea</taxon>
        <taxon>Multicrustacea</taxon>
        <taxon>Hexanauplia</taxon>
        <taxon>Copepoda</taxon>
        <taxon>Siphonostomatoida</taxon>
        <taxon>Caligidae</taxon>
        <taxon>Lepeophtheirus</taxon>
    </lineage>
</organism>
<dbReference type="GO" id="GO:0003676">
    <property type="term" value="F:nucleic acid binding"/>
    <property type="evidence" value="ECO:0007669"/>
    <property type="project" value="InterPro"/>
</dbReference>
<reference evidence="1" key="1">
    <citation type="submission" date="2014-05" db="EMBL/GenBank/DDBJ databases">
        <authorList>
            <person name="Chronopoulou M."/>
        </authorList>
    </citation>
    <scope>NUCLEOTIDE SEQUENCE</scope>
    <source>
        <tissue evidence="1">Whole organism</tissue>
    </source>
</reference>